<comment type="caution">
    <text evidence="4">The sequence shown here is derived from an EMBL/GenBank/DDBJ whole genome shotgun (WGS) entry which is preliminary data.</text>
</comment>
<dbReference type="OrthoDB" id="9801773at2"/>
<dbReference type="SUPFAM" id="SSF51735">
    <property type="entry name" value="NAD(P)-binding Rossmann-fold domains"/>
    <property type="match status" value="1"/>
</dbReference>
<dbReference type="Gene3D" id="3.40.50.720">
    <property type="entry name" value="NAD(P)-binding Rossmann-like Domain"/>
    <property type="match status" value="1"/>
</dbReference>
<dbReference type="Pfam" id="PF01370">
    <property type="entry name" value="Epimerase"/>
    <property type="match status" value="1"/>
</dbReference>
<dbReference type="InterPro" id="IPR013549">
    <property type="entry name" value="DUF1731"/>
</dbReference>
<evidence type="ECO:0000313" key="5">
    <source>
        <dbReference type="Proteomes" id="UP000316778"/>
    </source>
</evidence>
<dbReference type="InterPro" id="IPR036291">
    <property type="entry name" value="NAD(P)-bd_dom_sf"/>
</dbReference>
<dbReference type="PANTHER" id="PTHR11092">
    <property type="entry name" value="SUGAR NUCLEOTIDE EPIMERASE RELATED"/>
    <property type="match status" value="1"/>
</dbReference>
<feature type="domain" description="DUF1731" evidence="3">
    <location>
        <begin position="253"/>
        <end position="302"/>
    </location>
</feature>
<evidence type="ECO:0000313" key="4">
    <source>
        <dbReference type="EMBL" id="TWI90873.1"/>
    </source>
</evidence>
<dbReference type="AlphaFoldDB" id="A0A562TBV4"/>
<organism evidence="4 5">
    <name type="scientific">Chitinophaga japonensis</name>
    <name type="common">Flexibacter japonensis</name>
    <dbReference type="NCBI Taxonomy" id="104662"/>
    <lineage>
        <taxon>Bacteria</taxon>
        <taxon>Pseudomonadati</taxon>
        <taxon>Bacteroidota</taxon>
        <taxon>Chitinophagia</taxon>
        <taxon>Chitinophagales</taxon>
        <taxon>Chitinophagaceae</taxon>
        <taxon>Chitinophaga</taxon>
    </lineage>
</organism>
<dbReference type="CDD" id="cd05242">
    <property type="entry name" value="SDR_a8"/>
    <property type="match status" value="1"/>
</dbReference>
<accession>A0A562TBV4</accession>
<name>A0A562TBV4_CHIJA</name>
<dbReference type="RefSeq" id="WP_145710054.1">
    <property type="nucleotide sequence ID" value="NZ_BAAAFY010000001.1"/>
</dbReference>
<protein>
    <recommendedName>
        <fullName evidence="6">DUF1731 domain-containing protein</fullName>
    </recommendedName>
</protein>
<dbReference type="NCBIfam" id="TIGR01777">
    <property type="entry name" value="yfcH"/>
    <property type="match status" value="1"/>
</dbReference>
<feature type="domain" description="NAD-dependent epimerase/dehydratase" evidence="2">
    <location>
        <begin position="6"/>
        <end position="225"/>
    </location>
</feature>
<evidence type="ECO:0000259" key="2">
    <source>
        <dbReference type="Pfam" id="PF01370"/>
    </source>
</evidence>
<evidence type="ECO:0000259" key="3">
    <source>
        <dbReference type="Pfam" id="PF08338"/>
    </source>
</evidence>
<gene>
    <name evidence="4" type="ORF">LX66_0233</name>
</gene>
<dbReference type="InterPro" id="IPR001509">
    <property type="entry name" value="Epimerase_deHydtase"/>
</dbReference>
<reference evidence="4 5" key="1">
    <citation type="journal article" date="2013" name="Stand. Genomic Sci.">
        <title>Genomic Encyclopedia of Type Strains, Phase I: The one thousand microbial genomes (KMG-I) project.</title>
        <authorList>
            <person name="Kyrpides N.C."/>
            <person name="Woyke T."/>
            <person name="Eisen J.A."/>
            <person name="Garrity G."/>
            <person name="Lilburn T.G."/>
            <person name="Beck B.J."/>
            <person name="Whitman W.B."/>
            <person name="Hugenholtz P."/>
            <person name="Klenk H.P."/>
        </authorList>
    </citation>
    <scope>NUCLEOTIDE SEQUENCE [LARGE SCALE GENOMIC DNA]</scope>
    <source>
        <strain evidence="4 5">DSM 13484</strain>
    </source>
</reference>
<dbReference type="EMBL" id="VLLG01000002">
    <property type="protein sequence ID" value="TWI90873.1"/>
    <property type="molecule type" value="Genomic_DNA"/>
</dbReference>
<evidence type="ECO:0008006" key="6">
    <source>
        <dbReference type="Google" id="ProtNLM"/>
    </source>
</evidence>
<sequence length="313" mass="35602">MQHKKIVIAGGTGFIGQEMIAHFGSRNDLVILTRHPQRNSGRTRYVYWDAETLHGWETLLEGADLLINLAGKSVNCRYNDRNKKEIFDSRTNATAVLGQAILTLARPPRLWINAASATIYRHAEDRPMDEFNGEIENDFSVQVCKRWEQTFNAITLPHTRKVILRIAVTLGARGGVMGPYLNLVKYGLGGRQGHGRQMFSWVHITDLCRMIAWLYEQPQLEGVFNCSAPHPVNNRTFMRTLRQASGHVFGLPAPAWLLALGACVIGTETELLLKSRWVLPTRITQAGFTFRYPHLQEALEEIRSRRQEVRSER</sequence>
<keyword evidence="5" id="KW-1185">Reference proteome</keyword>
<dbReference type="Pfam" id="PF08338">
    <property type="entry name" value="DUF1731"/>
    <property type="match status" value="1"/>
</dbReference>
<dbReference type="InterPro" id="IPR010099">
    <property type="entry name" value="SDR39U1"/>
</dbReference>
<proteinExistence type="inferred from homology"/>
<dbReference type="PANTHER" id="PTHR11092:SF0">
    <property type="entry name" value="EPIMERASE FAMILY PROTEIN SDR39U1"/>
    <property type="match status" value="1"/>
</dbReference>
<evidence type="ECO:0000256" key="1">
    <source>
        <dbReference type="ARBA" id="ARBA00009353"/>
    </source>
</evidence>
<dbReference type="Proteomes" id="UP000316778">
    <property type="component" value="Unassembled WGS sequence"/>
</dbReference>
<comment type="similarity">
    <text evidence="1">Belongs to the NAD(P)-dependent epimerase/dehydratase family. SDR39U1 subfamily.</text>
</comment>